<comment type="caution">
    <text evidence="2">The sequence shown here is derived from an EMBL/GenBank/DDBJ whole genome shotgun (WGS) entry which is preliminary data.</text>
</comment>
<feature type="compositionally biased region" description="Polar residues" evidence="1">
    <location>
        <begin position="102"/>
        <end position="118"/>
    </location>
</feature>
<name>A0A1D2MH25_ORCCI</name>
<dbReference type="Proteomes" id="UP000094527">
    <property type="component" value="Unassembled WGS sequence"/>
</dbReference>
<organism evidence="2 3">
    <name type="scientific">Orchesella cincta</name>
    <name type="common">Springtail</name>
    <name type="synonym">Podura cincta</name>
    <dbReference type="NCBI Taxonomy" id="48709"/>
    <lineage>
        <taxon>Eukaryota</taxon>
        <taxon>Metazoa</taxon>
        <taxon>Ecdysozoa</taxon>
        <taxon>Arthropoda</taxon>
        <taxon>Hexapoda</taxon>
        <taxon>Collembola</taxon>
        <taxon>Entomobryomorpha</taxon>
        <taxon>Entomobryoidea</taxon>
        <taxon>Orchesellidae</taxon>
        <taxon>Orchesellinae</taxon>
        <taxon>Orchesella</taxon>
    </lineage>
</organism>
<dbReference type="InterPro" id="IPR003903">
    <property type="entry name" value="UIM_dom"/>
</dbReference>
<protein>
    <submittedName>
        <fullName evidence="2">Uncharacterized protein</fullName>
    </submittedName>
</protein>
<feature type="region of interest" description="Disordered" evidence="1">
    <location>
        <begin position="144"/>
        <end position="169"/>
    </location>
</feature>
<evidence type="ECO:0000313" key="2">
    <source>
        <dbReference type="EMBL" id="ODM92233.1"/>
    </source>
</evidence>
<evidence type="ECO:0000313" key="3">
    <source>
        <dbReference type="Proteomes" id="UP000094527"/>
    </source>
</evidence>
<evidence type="ECO:0000256" key="1">
    <source>
        <dbReference type="SAM" id="MobiDB-lite"/>
    </source>
</evidence>
<reference evidence="2 3" key="1">
    <citation type="journal article" date="2016" name="Genome Biol. Evol.">
        <title>Gene Family Evolution Reflects Adaptation to Soil Environmental Stressors in the Genome of the Collembolan Orchesella cincta.</title>
        <authorList>
            <person name="Faddeeva-Vakhrusheva A."/>
            <person name="Derks M.F."/>
            <person name="Anvar S.Y."/>
            <person name="Agamennone V."/>
            <person name="Suring W."/>
            <person name="Smit S."/>
            <person name="van Straalen N.M."/>
            <person name="Roelofs D."/>
        </authorList>
    </citation>
    <scope>NUCLEOTIDE SEQUENCE [LARGE SCALE GENOMIC DNA]</scope>
    <source>
        <tissue evidence="2">Mixed pool</tissue>
    </source>
</reference>
<dbReference type="PROSITE" id="PS50330">
    <property type="entry name" value="UIM"/>
    <property type="match status" value="1"/>
</dbReference>
<accession>A0A1D2MH25</accession>
<sequence>MKTSISSPHHWPSDIRSRVPAPNIPRRRQSRVHWMMISSGEATSREHNKMVDIYEALNVPRTALKDITPDSDTEEQLLQRAIEESLMFARQKENPDWRPFSDNVQPGATGYVPSQTEGSQHDAARRSSSYEELQAVLDLSRKQLEEEDKMRREEEENLKKVLELSLKEQ</sequence>
<feature type="region of interest" description="Disordered" evidence="1">
    <location>
        <begin position="1"/>
        <end position="27"/>
    </location>
</feature>
<gene>
    <name evidence="2" type="ORF">Ocin01_14446</name>
</gene>
<keyword evidence="3" id="KW-1185">Reference proteome</keyword>
<dbReference type="EMBL" id="LJIJ01001291">
    <property type="protein sequence ID" value="ODM92233.1"/>
    <property type="molecule type" value="Genomic_DNA"/>
</dbReference>
<feature type="region of interest" description="Disordered" evidence="1">
    <location>
        <begin position="93"/>
        <end position="131"/>
    </location>
</feature>
<proteinExistence type="predicted"/>
<dbReference type="Pfam" id="PF02809">
    <property type="entry name" value="UIM"/>
    <property type="match status" value="3"/>
</dbReference>
<dbReference type="AlphaFoldDB" id="A0A1D2MH25"/>
<feature type="compositionally biased region" description="Basic and acidic residues" evidence="1">
    <location>
        <begin position="119"/>
        <end position="129"/>
    </location>
</feature>